<dbReference type="InterPro" id="IPR051047">
    <property type="entry name" value="AccD/PCCB"/>
</dbReference>
<dbReference type="GO" id="GO:0009317">
    <property type="term" value="C:acetyl-CoA carboxylase complex"/>
    <property type="evidence" value="ECO:0007669"/>
    <property type="project" value="TreeGrafter"/>
</dbReference>
<accession>A0A417XZD6</accession>
<dbReference type="AlphaFoldDB" id="A0A417XZD6"/>
<dbReference type="Gene3D" id="3.90.226.10">
    <property type="entry name" value="2-enoyl-CoA Hydratase, Chain A, domain 1"/>
    <property type="match status" value="1"/>
</dbReference>
<dbReference type="InterPro" id="IPR011763">
    <property type="entry name" value="COA_CT_C"/>
</dbReference>
<dbReference type="InterPro" id="IPR029045">
    <property type="entry name" value="ClpP/crotonase-like_dom_sf"/>
</dbReference>
<dbReference type="Pfam" id="PF01039">
    <property type="entry name" value="Carboxyl_trans"/>
    <property type="match status" value="1"/>
</dbReference>
<keyword evidence="3" id="KW-1185">Reference proteome</keyword>
<dbReference type="PANTHER" id="PTHR43842">
    <property type="entry name" value="PROPIONYL-COA CARBOXYLASE BETA CHAIN"/>
    <property type="match status" value="1"/>
</dbReference>
<evidence type="ECO:0000313" key="2">
    <source>
        <dbReference type="EMBL" id="RHW25742.1"/>
    </source>
</evidence>
<comment type="caution">
    <text evidence="2">The sequence shown here is derived from an EMBL/GenBank/DDBJ whole genome shotgun (WGS) entry which is preliminary data.</text>
</comment>
<feature type="domain" description="CoA carboxyltransferase C-terminal" evidence="1">
    <location>
        <begin position="1"/>
        <end position="127"/>
    </location>
</feature>
<dbReference type="SUPFAM" id="SSF52096">
    <property type="entry name" value="ClpP/crotonase"/>
    <property type="match status" value="1"/>
</dbReference>
<dbReference type="PROSITE" id="PS50989">
    <property type="entry name" value="COA_CT_CTER"/>
    <property type="match status" value="1"/>
</dbReference>
<sequence length="135" mass="14571">MSLALGAATVPTFTVLVRKGYGGGYVIMSGGRTFHPTLVLAWPDAETGVMSPDAALDLVFRRELESAEDPAAAREQLARSFSDRLGAVRGAEGFGFDAVVRPSETRQLLVDTLATLPRRKLMQHVTPRVHPVDPL</sequence>
<dbReference type="EMBL" id="QXGH01000022">
    <property type="protein sequence ID" value="RHW25742.1"/>
    <property type="molecule type" value="Genomic_DNA"/>
</dbReference>
<name>A0A417XZD6_9ACTN</name>
<evidence type="ECO:0000313" key="3">
    <source>
        <dbReference type="Proteomes" id="UP000283644"/>
    </source>
</evidence>
<dbReference type="Proteomes" id="UP000283644">
    <property type="component" value="Unassembled WGS sequence"/>
</dbReference>
<gene>
    <name evidence="2" type="ORF">D0Z08_18405</name>
</gene>
<evidence type="ECO:0000259" key="1">
    <source>
        <dbReference type="PROSITE" id="PS50989"/>
    </source>
</evidence>
<dbReference type="InterPro" id="IPR034733">
    <property type="entry name" value="AcCoA_carboxyl_beta"/>
</dbReference>
<proteinExistence type="predicted"/>
<protein>
    <recommendedName>
        <fullName evidence="1">CoA carboxyltransferase C-terminal domain-containing protein</fullName>
    </recommendedName>
</protein>
<reference evidence="2 3" key="1">
    <citation type="submission" date="2018-09" db="EMBL/GenBank/DDBJ databases">
        <title>Genome sequencing of Nocardioides immobilis CCTCC AB 2017083 for comparison to Nocardioides silvaticus.</title>
        <authorList>
            <person name="Li C."/>
            <person name="Wang G."/>
        </authorList>
    </citation>
    <scope>NUCLEOTIDE SEQUENCE [LARGE SCALE GENOMIC DNA]</scope>
    <source>
        <strain evidence="2 3">CCTCC AB 2017083</strain>
    </source>
</reference>
<dbReference type="PANTHER" id="PTHR43842:SF2">
    <property type="entry name" value="PROPIONYL-COA CARBOXYLASE BETA CHAIN, MITOCHONDRIAL"/>
    <property type="match status" value="1"/>
</dbReference>
<organism evidence="2 3">
    <name type="scientific">Nocardioides immobilis</name>
    <dbReference type="NCBI Taxonomy" id="2049295"/>
    <lineage>
        <taxon>Bacteria</taxon>
        <taxon>Bacillati</taxon>
        <taxon>Actinomycetota</taxon>
        <taxon>Actinomycetes</taxon>
        <taxon>Propionibacteriales</taxon>
        <taxon>Nocardioidaceae</taxon>
        <taxon>Nocardioides</taxon>
    </lineage>
</organism>
<dbReference type="GO" id="GO:0004658">
    <property type="term" value="F:propionyl-CoA carboxylase activity"/>
    <property type="evidence" value="ECO:0007669"/>
    <property type="project" value="TreeGrafter"/>
</dbReference>